<dbReference type="HOGENOM" id="CLU_015286_0_0_1"/>
<dbReference type="EMBL" id="KN847047">
    <property type="protein sequence ID" value="KIW22496.1"/>
    <property type="molecule type" value="Genomic_DNA"/>
</dbReference>
<dbReference type="Gene3D" id="3.40.50.300">
    <property type="entry name" value="P-loop containing nucleotide triphosphate hydrolases"/>
    <property type="match status" value="1"/>
</dbReference>
<dbReference type="PANTHER" id="PTHR46434">
    <property type="entry name" value="GENETIC INTERACTOR OF PROHIBITINS 3, MITOCHONDRIAL"/>
    <property type="match status" value="1"/>
</dbReference>
<dbReference type="PANTHER" id="PTHR46434:SF1">
    <property type="entry name" value="GENETIC INTERACTOR OF PROHIBITINS 3, MITOCHONDRIAL"/>
    <property type="match status" value="1"/>
</dbReference>
<evidence type="ECO:0000313" key="2">
    <source>
        <dbReference type="EMBL" id="KIW22496.1"/>
    </source>
</evidence>
<feature type="region of interest" description="Disordered" evidence="1">
    <location>
        <begin position="662"/>
        <end position="693"/>
    </location>
</feature>
<dbReference type="STRING" id="569365.A0A0D1Z4H3"/>
<dbReference type="GeneID" id="27351573"/>
<evidence type="ECO:0000313" key="3">
    <source>
        <dbReference type="Proteomes" id="UP000054466"/>
    </source>
</evidence>
<accession>A0A0D1Z4H3</accession>
<dbReference type="Proteomes" id="UP000054466">
    <property type="component" value="Unassembled WGS sequence"/>
</dbReference>
<reference evidence="2 3" key="1">
    <citation type="submission" date="2015-01" db="EMBL/GenBank/DDBJ databases">
        <title>The Genome Sequence of Cladophialophora immunda CBS83496.</title>
        <authorList>
            <consortium name="The Broad Institute Genomics Platform"/>
            <person name="Cuomo C."/>
            <person name="de Hoog S."/>
            <person name="Gorbushina A."/>
            <person name="Stielow B."/>
            <person name="Teixiera M."/>
            <person name="Abouelleil A."/>
            <person name="Chapman S.B."/>
            <person name="Priest M."/>
            <person name="Young S.K."/>
            <person name="Wortman J."/>
            <person name="Nusbaum C."/>
            <person name="Birren B."/>
        </authorList>
    </citation>
    <scope>NUCLEOTIDE SEQUENCE [LARGE SCALE GENOMIC DNA]</scope>
    <source>
        <strain evidence="2 3">CBS 83496</strain>
    </source>
</reference>
<protein>
    <recommendedName>
        <fullName evidence="4">G domain-containing protein</fullName>
    </recommendedName>
</protein>
<feature type="region of interest" description="Disordered" evidence="1">
    <location>
        <begin position="359"/>
        <end position="379"/>
    </location>
</feature>
<feature type="compositionally biased region" description="Polar residues" evidence="1">
    <location>
        <begin position="611"/>
        <end position="622"/>
    </location>
</feature>
<dbReference type="GO" id="GO:0005739">
    <property type="term" value="C:mitochondrion"/>
    <property type="evidence" value="ECO:0007669"/>
    <property type="project" value="TreeGrafter"/>
</dbReference>
<keyword evidence="3" id="KW-1185">Reference proteome</keyword>
<organism evidence="2 3">
    <name type="scientific">Cladophialophora immunda</name>
    <dbReference type="NCBI Taxonomy" id="569365"/>
    <lineage>
        <taxon>Eukaryota</taxon>
        <taxon>Fungi</taxon>
        <taxon>Dikarya</taxon>
        <taxon>Ascomycota</taxon>
        <taxon>Pezizomycotina</taxon>
        <taxon>Eurotiomycetes</taxon>
        <taxon>Chaetothyriomycetidae</taxon>
        <taxon>Chaetothyriales</taxon>
        <taxon>Herpotrichiellaceae</taxon>
        <taxon>Cladophialophora</taxon>
    </lineage>
</organism>
<dbReference type="InterPro" id="IPR027417">
    <property type="entry name" value="P-loop_NTPase"/>
</dbReference>
<proteinExistence type="predicted"/>
<feature type="compositionally biased region" description="Polar residues" evidence="1">
    <location>
        <begin position="585"/>
        <end position="595"/>
    </location>
</feature>
<feature type="region of interest" description="Disordered" evidence="1">
    <location>
        <begin position="68"/>
        <end position="89"/>
    </location>
</feature>
<feature type="compositionally biased region" description="Basic residues" evidence="1">
    <location>
        <begin position="669"/>
        <end position="693"/>
    </location>
</feature>
<dbReference type="SUPFAM" id="SSF52540">
    <property type="entry name" value="P-loop containing nucleoside triphosphate hydrolases"/>
    <property type="match status" value="1"/>
</dbReference>
<evidence type="ECO:0000256" key="1">
    <source>
        <dbReference type="SAM" id="MobiDB-lite"/>
    </source>
</evidence>
<sequence>MELVPRCWRPSCLPNLKSRSHYFCARVKPGRTLSSSHRPLSGAAAEFERLRPETLSRPVLRTNVSLQALSRASSSPNAQPEQRNHNPARLPVSCPGCGALTQDVDAGEAGFYTLSRKAVVKYLGDLEASSRLQNEGHADADGAHVGAPISSQDDESHRNEHGIVQHQVHVTPPVCDRCHYLIHDSRGAPIAHPSIEAIADSIAESPFARNHVYHVLDAADFPMSLIPSVYKNLALAKPRTQNRRSQHSFSSRPSVSFIITRSDLLAPTKEMVDSMMPKFIAILRTALGRMGQKLRLGNVHLVSSKRGWWTKDIKESIWQRGGGNWLVGKFNVGKSNLFEVLFPKGSYSRAPVYTEIQRQQEIESPHKSTDTGFFSEKKLLPPPQPEVPFPAMPLVSSLPGTTASPIRLPFGNHKGELIDMPGLERGGLEQYVKPEDKADLVMTQRPTVAQHIIKPGQSLLLGGGLVRITPLLDESDPSTTVLAYPFVPLKTHVTSTEKAWGTQMQERASGVESILAEGAGTCMSSAGRFKLQTDVTKSRAGSMIRAGVNIEKLPFRVFATDILIEGIGWVELACQARKSKRVHQSESPAEDSTGSDIGRSGVPTAEGLSIGRSTFTPFTSVRTGEDSEPSLNFPEVEVFTPNGKFIGQRNCLGVWQMWNTGKPQTNRAARPRKPMSGAKKREKMHRRAALAGI</sequence>
<gene>
    <name evidence="2" type="ORF">PV07_12379</name>
</gene>
<feature type="region of interest" description="Disordered" evidence="1">
    <location>
        <begin position="138"/>
        <end position="158"/>
    </location>
</feature>
<feature type="region of interest" description="Disordered" evidence="1">
    <location>
        <begin position="580"/>
        <end position="634"/>
    </location>
</feature>
<dbReference type="OrthoDB" id="1696305at2759"/>
<name>A0A0D1Z4H3_9EURO</name>
<dbReference type="VEuPathDB" id="FungiDB:PV07_12379"/>
<dbReference type="AlphaFoldDB" id="A0A0D1Z4H3"/>
<dbReference type="RefSeq" id="XP_016242712.1">
    <property type="nucleotide sequence ID" value="XM_016399900.1"/>
</dbReference>
<feature type="compositionally biased region" description="Polar residues" evidence="1">
    <location>
        <begin position="68"/>
        <end position="81"/>
    </location>
</feature>
<dbReference type="InterPro" id="IPR050896">
    <property type="entry name" value="Mito_lipid_metab_GTPase"/>
</dbReference>
<evidence type="ECO:0008006" key="4">
    <source>
        <dbReference type="Google" id="ProtNLM"/>
    </source>
</evidence>